<name>A0AA36F1P7_OCTVU</name>
<dbReference type="GO" id="GO:0000978">
    <property type="term" value="F:RNA polymerase II cis-regulatory region sequence-specific DNA binding"/>
    <property type="evidence" value="ECO:0007669"/>
    <property type="project" value="TreeGrafter"/>
</dbReference>
<evidence type="ECO:0000256" key="5">
    <source>
        <dbReference type="ARBA" id="ARBA00022833"/>
    </source>
</evidence>
<dbReference type="InterPro" id="IPR036236">
    <property type="entry name" value="Znf_C2H2_sf"/>
</dbReference>
<evidence type="ECO:0000256" key="3">
    <source>
        <dbReference type="ARBA" id="ARBA00022737"/>
    </source>
</evidence>
<evidence type="ECO:0000256" key="6">
    <source>
        <dbReference type="ARBA" id="ARBA00023242"/>
    </source>
</evidence>
<keyword evidence="5" id="KW-0862">Zinc</keyword>
<evidence type="ECO:0000259" key="9">
    <source>
        <dbReference type="PROSITE" id="PS50157"/>
    </source>
</evidence>
<dbReference type="EMBL" id="OX597816">
    <property type="protein sequence ID" value="CAI9720440.1"/>
    <property type="molecule type" value="Genomic_DNA"/>
</dbReference>
<keyword evidence="3" id="KW-0677">Repeat</keyword>
<dbReference type="PROSITE" id="PS50157">
    <property type="entry name" value="ZINC_FINGER_C2H2_2"/>
    <property type="match status" value="1"/>
</dbReference>
<dbReference type="PANTHER" id="PTHR24388">
    <property type="entry name" value="ZINC FINGER PROTEIN"/>
    <property type="match status" value="1"/>
</dbReference>
<dbReference type="SMART" id="SM00355">
    <property type="entry name" value="ZnF_C2H2"/>
    <property type="match status" value="1"/>
</dbReference>
<keyword evidence="2" id="KW-0479">Metal-binding</keyword>
<keyword evidence="4 7" id="KW-0863">Zinc-finger</keyword>
<dbReference type="FunFam" id="3.30.160.60:FF:000432">
    <property type="entry name" value="zinc finger protein Gfi-1b isoform X1"/>
    <property type="match status" value="1"/>
</dbReference>
<evidence type="ECO:0000256" key="8">
    <source>
        <dbReference type="SAM" id="MobiDB-lite"/>
    </source>
</evidence>
<evidence type="ECO:0000313" key="10">
    <source>
        <dbReference type="EMBL" id="CAI9720440.1"/>
    </source>
</evidence>
<dbReference type="GO" id="GO:0000981">
    <property type="term" value="F:DNA-binding transcription factor activity, RNA polymerase II-specific"/>
    <property type="evidence" value="ECO:0007669"/>
    <property type="project" value="TreeGrafter"/>
</dbReference>
<protein>
    <submittedName>
        <fullName evidence="10">AA</fullName>
    </submittedName>
</protein>
<dbReference type="PANTHER" id="PTHR24388:SF54">
    <property type="entry name" value="PROTEIN ESCARGOT"/>
    <property type="match status" value="1"/>
</dbReference>
<dbReference type="SUPFAM" id="SSF57667">
    <property type="entry name" value="beta-beta-alpha zinc fingers"/>
    <property type="match status" value="1"/>
</dbReference>
<organism evidence="10 11">
    <name type="scientific">Octopus vulgaris</name>
    <name type="common">Common octopus</name>
    <dbReference type="NCBI Taxonomy" id="6645"/>
    <lineage>
        <taxon>Eukaryota</taxon>
        <taxon>Metazoa</taxon>
        <taxon>Spiralia</taxon>
        <taxon>Lophotrochozoa</taxon>
        <taxon>Mollusca</taxon>
        <taxon>Cephalopoda</taxon>
        <taxon>Coleoidea</taxon>
        <taxon>Octopodiformes</taxon>
        <taxon>Octopoda</taxon>
        <taxon>Incirrata</taxon>
        <taxon>Octopodidae</taxon>
        <taxon>Octopus</taxon>
    </lineage>
</organism>
<evidence type="ECO:0000256" key="7">
    <source>
        <dbReference type="PROSITE-ProRule" id="PRU00042"/>
    </source>
</evidence>
<dbReference type="GO" id="GO:0008270">
    <property type="term" value="F:zinc ion binding"/>
    <property type="evidence" value="ECO:0007669"/>
    <property type="project" value="UniProtKB-KW"/>
</dbReference>
<feature type="compositionally biased region" description="Basic residues" evidence="8">
    <location>
        <begin position="325"/>
        <end position="346"/>
    </location>
</feature>
<evidence type="ECO:0000256" key="2">
    <source>
        <dbReference type="ARBA" id="ARBA00022723"/>
    </source>
</evidence>
<dbReference type="InterPro" id="IPR013087">
    <property type="entry name" value="Znf_C2H2_type"/>
</dbReference>
<keyword evidence="11" id="KW-1185">Reference proteome</keyword>
<evidence type="ECO:0000313" key="11">
    <source>
        <dbReference type="Proteomes" id="UP001162480"/>
    </source>
</evidence>
<dbReference type="PROSITE" id="PS00028">
    <property type="entry name" value="ZINC_FINGER_C2H2_1"/>
    <property type="match status" value="1"/>
</dbReference>
<feature type="region of interest" description="Disordered" evidence="8">
    <location>
        <begin position="243"/>
        <end position="346"/>
    </location>
</feature>
<evidence type="ECO:0000256" key="4">
    <source>
        <dbReference type="ARBA" id="ARBA00022771"/>
    </source>
</evidence>
<feature type="compositionally biased region" description="Low complexity" evidence="8">
    <location>
        <begin position="297"/>
        <end position="324"/>
    </location>
</feature>
<evidence type="ECO:0000256" key="1">
    <source>
        <dbReference type="ARBA" id="ARBA00004123"/>
    </source>
</evidence>
<comment type="subcellular location">
    <subcellularLocation>
        <location evidence="1">Nucleus</location>
    </subcellularLocation>
</comment>
<accession>A0AA36F1P7</accession>
<feature type="compositionally biased region" description="Low complexity" evidence="8">
    <location>
        <begin position="58"/>
        <end position="75"/>
    </location>
</feature>
<feature type="domain" description="C2H2-type" evidence="9">
    <location>
        <begin position="450"/>
        <end position="477"/>
    </location>
</feature>
<feature type="compositionally biased region" description="Low complexity" evidence="8">
    <location>
        <begin position="243"/>
        <end position="255"/>
    </location>
</feature>
<proteinExistence type="predicted"/>
<dbReference type="Gene3D" id="3.30.160.60">
    <property type="entry name" value="Classic Zinc Finger"/>
    <property type="match status" value="1"/>
</dbReference>
<feature type="compositionally biased region" description="Basic and acidic residues" evidence="8">
    <location>
        <begin position="282"/>
        <end position="292"/>
    </location>
</feature>
<feature type="compositionally biased region" description="Pro residues" evidence="8">
    <location>
        <begin position="266"/>
        <end position="277"/>
    </location>
</feature>
<gene>
    <name evidence="10" type="ORF">OCTVUL_1B013317</name>
</gene>
<sequence>MPRSFMVKCGVRRRCGLQSSPNRVDSDYLEEYFPAIKNGIVFTAAAIPPATPPEAESEPSCSSSSANSPLALSSGPPSPIRIEKPTPQFHRTTFSLNLANRYGTLPVYHFEPRDPIDYYHPDYMHSTFRKLLDDFVSWPRPIKALPETDPIKPYSADAVTYEEEEEEQEEQECFNSNIQNFKSKSYLNSDINNSISNSKRDDRDHLNYSHRREGNETIYDDTVINCHYDSKLYPKDFTVPNSSSISISTSSTSSSPAENIIAQSPSSPPNPPSPPSPILGDEGNHRPDETYRRIPHPHQSSLLHHFQHQQHQLLLQQQQQQHQYQQHHHIQSHQQHHLHHQHHPHHLPHLTNSAFFTQREIPTYPFRTGLENLHRTTTALHGIGGRDNHGNISGRSNLGLSNVASMGNSGFGVAAPTVDSSNGAAGDLIRVSMVGPPGVVSRSGLGEKPHKCLVCGKAFSQSSNLITHSRKHTGYKPFSCERCGRSFQRKYCGFSREIRSQQYFHSVMCTVDELKRSATRFQFLLGIDFCICLTKSFALSVPTKRIFVEYFGQFNRLCTCTLVHKNYGLVHLFEIVKSTLDSSANFEEFMNKQTTENAVILATKKLTFRLPSSPSLIEASSPLPCNATKARLRIM</sequence>
<dbReference type="Proteomes" id="UP001162480">
    <property type="component" value="Chromosome 3"/>
</dbReference>
<dbReference type="GO" id="GO:0005634">
    <property type="term" value="C:nucleus"/>
    <property type="evidence" value="ECO:0007669"/>
    <property type="project" value="UniProtKB-SubCell"/>
</dbReference>
<dbReference type="AlphaFoldDB" id="A0AA36F1P7"/>
<reference evidence="10" key="1">
    <citation type="submission" date="2023-08" db="EMBL/GenBank/DDBJ databases">
        <authorList>
            <person name="Alioto T."/>
            <person name="Alioto T."/>
            <person name="Gomez Garrido J."/>
        </authorList>
    </citation>
    <scope>NUCLEOTIDE SEQUENCE</scope>
</reference>
<keyword evidence="6" id="KW-0539">Nucleus</keyword>
<dbReference type="InterPro" id="IPR050527">
    <property type="entry name" value="Snail/Krueppel_Znf"/>
</dbReference>
<feature type="region of interest" description="Disordered" evidence="8">
    <location>
        <begin position="49"/>
        <end position="84"/>
    </location>
</feature>